<dbReference type="GeneID" id="3855798"/>
<dbReference type="eggNOG" id="arCOG02487">
    <property type="taxonomic scope" value="Archaea"/>
</dbReference>
<organism evidence="2 3">
    <name type="scientific">Methanosphaera stadtmanae (strain ATCC 43021 / DSM 3091 / JCM 11832 / MCB-3)</name>
    <dbReference type="NCBI Taxonomy" id="339860"/>
    <lineage>
        <taxon>Archaea</taxon>
        <taxon>Methanobacteriati</taxon>
        <taxon>Methanobacteriota</taxon>
        <taxon>Methanomada group</taxon>
        <taxon>Methanobacteria</taxon>
        <taxon>Methanobacteriales</taxon>
        <taxon>Methanobacteriaceae</taxon>
        <taxon>Methanosphaera</taxon>
    </lineage>
</organism>
<proteinExistence type="predicted"/>
<dbReference type="HOGENOM" id="CLU_337610_0_0_2"/>
<dbReference type="KEGG" id="mst:Msp_1572"/>
<feature type="compositionally biased region" description="Polar residues" evidence="1">
    <location>
        <begin position="111"/>
        <end position="122"/>
    </location>
</feature>
<evidence type="ECO:0000313" key="2">
    <source>
        <dbReference type="EMBL" id="ABC57939.1"/>
    </source>
</evidence>
<dbReference type="RefSeq" id="WP_011407138.1">
    <property type="nucleotide sequence ID" value="NC_007681.1"/>
</dbReference>
<gene>
    <name evidence="2" type="ordered locus">Msp_1572</name>
</gene>
<dbReference type="InterPro" id="IPR036388">
    <property type="entry name" value="WH-like_DNA-bd_sf"/>
</dbReference>
<feature type="region of interest" description="Disordered" evidence="1">
    <location>
        <begin position="78"/>
        <end position="128"/>
    </location>
</feature>
<accession>Q2NE14</accession>
<keyword evidence="3" id="KW-1185">Reference proteome</keyword>
<feature type="compositionally biased region" description="Low complexity" evidence="1">
    <location>
        <begin position="84"/>
        <end position="103"/>
    </location>
</feature>
<protein>
    <submittedName>
        <fullName evidence="2">Member of asn/thr-rich large protein family</fullName>
    </submittedName>
</protein>
<evidence type="ECO:0000313" key="3">
    <source>
        <dbReference type="Proteomes" id="UP000001931"/>
    </source>
</evidence>
<dbReference type="STRING" id="339860.Msp_1572"/>
<sequence>MKIIKYFSLFIILCLLLVGASFASNDTTTISNEKITTLDNTHVVSNNTCISTKDNKIQKTNEYNKIDKIKVNNTKKSDKTYDETNSIKTNTTKQNNINSKQTTLKNDSNKENSINSKNVNTSVKDKSLKQSENTNNLTKVRVVAGDITTHPGNNVNISGYVVDEHNKTVSTGKLFIKINGDTYTSCIIKDNKFNCTYRIPNLNAGIYKLQYVYLQNSKYDRYELNKTLNITNNLFNVRVVANSITVHPGDNVTFNGYVVDEFNKTVPVGKLFIKINGKTYTSCIIEDNKFNCTYRIPNLKTGVYKLQYVYLQNSKYARYELNKTLNITNKLFNVRVVANSVSAYPGDNVTFNGYVVDEYNRIVSTGKLFIKINGNTYTSCIIEDNKFNCTYRIPNWNKGVYKLQYVYLQNSKYARYELNKTLTLPNKLVNVKIVAGNIAAHPGDKVNVNGYVLDEHNKVVPYGKIVIKLNGKTHLISNITNNKINYTYTIPNYEAKKYNLQYVYVANDKYDRYELNKTLIINNDEKMKSTTILVDDYETYNGGLLTMTGKVVDSNQKLVNGGNILYKLNGNTVEFVPVINGTFEFKKVIHNMGLKNYELTFAYGLIGLYDRSEANRILSITNKEDPLTKVIINASDITCYAGGGVSVKGTVKDEFGHPLNNGSIIIKINGKTVMGWNAPLSCPIVNGKFENSFVIPNYSVKDYKLQYIHVQDDKYARYELNKTLTIKKQQSVISFIPYDQYHPYFDPSFEFVGPGEVLYLAVSVNGLVTGNIASSGNISLKVNDKLYQINNKTLTAPIKDNKAIFKYTIPKNAKSGSVFKLTLLYSGSSNFYESELNATVEVI</sequence>
<dbReference type="Proteomes" id="UP000001931">
    <property type="component" value="Chromosome"/>
</dbReference>
<dbReference type="Gene3D" id="1.10.10.10">
    <property type="entry name" value="Winged helix-like DNA-binding domain superfamily/Winged helix DNA-binding domain"/>
    <property type="match status" value="1"/>
</dbReference>
<dbReference type="AlphaFoldDB" id="Q2NE14"/>
<dbReference type="EMBL" id="CP000102">
    <property type="protein sequence ID" value="ABC57939.1"/>
    <property type="molecule type" value="Genomic_DNA"/>
</dbReference>
<reference evidence="2 3" key="1">
    <citation type="journal article" date="2006" name="J. Bacteriol.">
        <title>The genome sequence of Methanosphaera stadtmanae reveals why this human intestinal archaeon is restricted to methanol and H2 for methane formation and ATP synthesis.</title>
        <authorList>
            <person name="Fricke W.F."/>
            <person name="Seedorf H."/>
            <person name="Henne A."/>
            <person name="Kruer M."/>
            <person name="Liesegang H."/>
            <person name="Hedderich R."/>
            <person name="Gottschalk G."/>
            <person name="Thauer R.K."/>
        </authorList>
    </citation>
    <scope>NUCLEOTIDE SEQUENCE [LARGE SCALE GENOMIC DNA]</scope>
    <source>
        <strain evidence="3">ATCC 43021 / DSM 3091 / JCM 11832 / MCB-3</strain>
    </source>
</reference>
<evidence type="ECO:0000256" key="1">
    <source>
        <dbReference type="SAM" id="MobiDB-lite"/>
    </source>
</evidence>
<name>Q2NE14_METST</name>